<feature type="domain" description="Tc1-like transposase DDE" evidence="1">
    <location>
        <begin position="2"/>
        <end position="95"/>
    </location>
</feature>
<dbReference type="AlphaFoldDB" id="A0A6J4VU81"/>
<dbReference type="Pfam" id="PF13358">
    <property type="entry name" value="DDE_3"/>
    <property type="match status" value="1"/>
</dbReference>
<dbReference type="InterPro" id="IPR038717">
    <property type="entry name" value="Tc1-like_DDE_dom"/>
</dbReference>
<dbReference type="PANTHER" id="PTHR46564">
    <property type="entry name" value="TRANSPOSASE"/>
    <property type="match status" value="1"/>
</dbReference>
<reference evidence="2" key="1">
    <citation type="submission" date="2020-02" db="EMBL/GenBank/DDBJ databases">
        <authorList>
            <person name="Meier V. D."/>
        </authorList>
    </citation>
    <scope>NUCLEOTIDE SEQUENCE</scope>
    <source>
        <strain evidence="2">AVDCRST_MAG86</strain>
    </source>
</reference>
<proteinExistence type="predicted"/>
<dbReference type="EMBL" id="CADCWP010000332">
    <property type="protein sequence ID" value="CAA9587034.1"/>
    <property type="molecule type" value="Genomic_DNA"/>
</dbReference>
<evidence type="ECO:0000313" key="2">
    <source>
        <dbReference type="EMBL" id="CAA9587034.1"/>
    </source>
</evidence>
<sequence length="112" mass="12691">MTAAWCMGKVFAPMTFTGHCDSLLVETWVAKVLRPELQPGQTIILDNASFHRMTQLKALLEPLSCTLLPLPPYSPDLNKIESLWHRIKSFVRHDHTSDRGFHDKVNAAFCSL</sequence>
<gene>
    <name evidence="2" type="ORF">AVDCRST_MAG86-3703</name>
</gene>
<accession>A0A6J4VU81</accession>
<dbReference type="PANTHER" id="PTHR46564:SF1">
    <property type="entry name" value="TRANSPOSASE"/>
    <property type="match status" value="1"/>
</dbReference>
<dbReference type="GO" id="GO:0003676">
    <property type="term" value="F:nucleic acid binding"/>
    <property type="evidence" value="ECO:0007669"/>
    <property type="project" value="InterPro"/>
</dbReference>
<name>A0A6J4VU81_9DEIN</name>
<dbReference type="Gene3D" id="3.30.420.10">
    <property type="entry name" value="Ribonuclease H-like superfamily/Ribonuclease H"/>
    <property type="match status" value="1"/>
</dbReference>
<evidence type="ECO:0000259" key="1">
    <source>
        <dbReference type="Pfam" id="PF13358"/>
    </source>
</evidence>
<dbReference type="InterPro" id="IPR036397">
    <property type="entry name" value="RNaseH_sf"/>
</dbReference>
<organism evidence="2">
    <name type="scientific">uncultured Truepera sp</name>
    <dbReference type="NCBI Taxonomy" id="543023"/>
    <lineage>
        <taxon>Bacteria</taxon>
        <taxon>Thermotogati</taxon>
        <taxon>Deinococcota</taxon>
        <taxon>Deinococci</taxon>
        <taxon>Trueperales</taxon>
        <taxon>Trueperaceae</taxon>
        <taxon>Truepera</taxon>
        <taxon>environmental samples</taxon>
    </lineage>
</organism>
<protein>
    <recommendedName>
        <fullName evidence="1">Tc1-like transposase DDE domain-containing protein</fullName>
    </recommendedName>
</protein>